<evidence type="ECO:0000256" key="7">
    <source>
        <dbReference type="ARBA" id="ARBA00022967"/>
    </source>
</evidence>
<keyword evidence="9 10" id="KW-0472">Membrane</keyword>
<evidence type="ECO:0000256" key="3">
    <source>
        <dbReference type="ARBA" id="ARBA00022692"/>
    </source>
</evidence>
<dbReference type="InterPro" id="IPR044492">
    <property type="entry name" value="P_typ_ATPase_HD_dom"/>
</dbReference>
<dbReference type="Proteomes" id="UP000232323">
    <property type="component" value="Unassembled WGS sequence"/>
</dbReference>
<dbReference type="InterPro" id="IPR023298">
    <property type="entry name" value="ATPase_P-typ_TM_dom_sf"/>
</dbReference>
<comment type="similarity">
    <text evidence="2 10">Belongs to the cation transport ATPase (P-type) (TC 3.A.3) family. Type IB subfamily.</text>
</comment>
<evidence type="ECO:0000256" key="4">
    <source>
        <dbReference type="ARBA" id="ARBA00022723"/>
    </source>
</evidence>
<keyword evidence="8 10" id="KW-1133">Transmembrane helix</keyword>
<evidence type="ECO:0000256" key="10">
    <source>
        <dbReference type="RuleBase" id="RU362081"/>
    </source>
</evidence>
<dbReference type="InterPro" id="IPR006121">
    <property type="entry name" value="HMA_dom"/>
</dbReference>
<dbReference type="InterPro" id="IPR059000">
    <property type="entry name" value="ATPase_P-type_domA"/>
</dbReference>
<feature type="compositionally biased region" description="Basic and acidic residues" evidence="11">
    <location>
        <begin position="974"/>
        <end position="986"/>
    </location>
</feature>
<dbReference type="Gene3D" id="3.40.50.1000">
    <property type="entry name" value="HAD superfamily/HAD-like"/>
    <property type="match status" value="1"/>
</dbReference>
<feature type="region of interest" description="Disordered" evidence="11">
    <location>
        <begin position="974"/>
        <end position="1002"/>
    </location>
</feature>
<dbReference type="PANTHER" id="PTHR43520">
    <property type="entry name" value="ATP7, ISOFORM B"/>
    <property type="match status" value="1"/>
</dbReference>
<dbReference type="NCBIfam" id="TIGR01525">
    <property type="entry name" value="ATPase-IB_hvy"/>
    <property type="match status" value="1"/>
</dbReference>
<dbReference type="GO" id="GO:0005507">
    <property type="term" value="F:copper ion binding"/>
    <property type="evidence" value="ECO:0007669"/>
    <property type="project" value="TreeGrafter"/>
</dbReference>
<dbReference type="SUPFAM" id="SSF55008">
    <property type="entry name" value="HMA, heavy metal-associated domain"/>
    <property type="match status" value="1"/>
</dbReference>
<sequence>MRLFSDTSHQRRSISCILNLEYKTKPLVKSPTQLRLHSTGQNSLLKAAFARSAILSASLSIGSIGGGGTGGVGAGGWGGGGGSGGGWPGPGGALPQPNVLADIAVVNETAAEMVEEVILLDVGGMKCGGCVGHVKKILESQPGVIQATVNLATETALVHIMVPSGSKVDKGRAVEVMGNKMSEALTKAGFKTTVRNMARGHAGSSAAGAMQAKREAKEQKMQEVTHNLVLAWGLSALSGLAHLAHAWSGAPAWLHMLHSPPLQAALSVAALLGPGKEIITSGFSALLQNRPDMNTLVGLGATASFAVSCVAAALPKLGWKTFFEEPAMLLGFVLIGRALEERAKLRASSDMVALQELVPTRARLVLHTSGGHVEVPAEAVSPGDHITVLPGDRIPVDGVVVSGRSSVDESALTGEAMPVIKTEGSKVTAGTVNCDGQVTVCAEHSGQQTVIADIVRMVEVAQARTAPIQRTADAVAGTFAYGVMALSAATFAFWAIVGTRMFPQVLISAASAMPVAGTAEAAAAGVSGILAGGSSTMSSLILSAQMACNVLVTACPCALGLATPTAVLVGTAAGARRGLLIRGGDVLEAASEVDVVVFDKTGTLTAGKPQVTAVTPLLPSEGMSAATMLQLAATVESQTTHPVAQAIVRAATYDFASSTSSSSVSSTYRIDSPVDGAADKDLRSHHLEPGTFVQEPGIGVAGVVDGMPVAVGTIDWVSRQGACPPSTLSSPSGVEGAPSSTSSPSLEFPQPLRRLAVEEVNGKGAVGSSHSRVWVSVGHQVVGCIDVQDSVRADARSTVEDLKRLGIRAVMLSGDQDSAAHEVAAAVGIESQDVHANVKPAGKAALVDQLKAAGHRVAMVGDGVNDTAALAAAHVGMAMGGGVDAASEVANIVLMGDQLHQVSDAIHLSKRTLDKIKQNLVWAFGYNLISIPLAAGALLPSLGICLTPSISGALMGLSSVLVVGNSLLLQVEMHQSKKEEHKKERSSTVSGSLVNGPVQERGRHKAPLEDVVVLQDACFVPITEGLTSTKN</sequence>
<comment type="caution">
    <text evidence="13">The sequence shown here is derived from an EMBL/GenBank/DDBJ whole genome shotgun (WGS) entry which is preliminary data.</text>
</comment>
<dbReference type="InterPro" id="IPR023214">
    <property type="entry name" value="HAD_sf"/>
</dbReference>
<keyword evidence="6 10" id="KW-0067">ATP-binding</keyword>
<dbReference type="SFLD" id="SFLDG00002">
    <property type="entry name" value="C1.7:_P-type_atpase_like"/>
    <property type="match status" value="1"/>
</dbReference>
<dbReference type="PROSITE" id="PS01229">
    <property type="entry name" value="COF_2"/>
    <property type="match status" value="1"/>
</dbReference>
<dbReference type="EMBL" id="BEGY01000012">
    <property type="protein sequence ID" value="GAX75471.1"/>
    <property type="molecule type" value="Genomic_DNA"/>
</dbReference>
<dbReference type="Pfam" id="PF00122">
    <property type="entry name" value="E1-E2_ATPase"/>
    <property type="match status" value="1"/>
</dbReference>
<organism evidence="13 14">
    <name type="scientific">Chlamydomonas eustigma</name>
    <dbReference type="NCBI Taxonomy" id="1157962"/>
    <lineage>
        <taxon>Eukaryota</taxon>
        <taxon>Viridiplantae</taxon>
        <taxon>Chlorophyta</taxon>
        <taxon>core chlorophytes</taxon>
        <taxon>Chlorophyceae</taxon>
        <taxon>CS clade</taxon>
        <taxon>Chlamydomonadales</taxon>
        <taxon>Chlamydomonadaceae</taxon>
        <taxon>Chlamydomonas</taxon>
    </lineage>
</organism>
<dbReference type="Pfam" id="PF00702">
    <property type="entry name" value="Hydrolase"/>
    <property type="match status" value="1"/>
</dbReference>
<evidence type="ECO:0000256" key="6">
    <source>
        <dbReference type="ARBA" id="ARBA00022840"/>
    </source>
</evidence>
<dbReference type="AlphaFoldDB" id="A0A250WXD0"/>
<evidence type="ECO:0000256" key="9">
    <source>
        <dbReference type="ARBA" id="ARBA00023136"/>
    </source>
</evidence>
<dbReference type="InterPro" id="IPR023299">
    <property type="entry name" value="ATPase_P-typ_cyto_dom_N"/>
</dbReference>
<dbReference type="SUPFAM" id="SSF81660">
    <property type="entry name" value="Metal cation-transporting ATPase, ATP-binding domain N"/>
    <property type="match status" value="1"/>
</dbReference>
<dbReference type="SUPFAM" id="SSF56784">
    <property type="entry name" value="HAD-like"/>
    <property type="match status" value="1"/>
</dbReference>
<feature type="transmembrane region" description="Helical" evidence="10">
    <location>
        <begin position="474"/>
        <end position="497"/>
    </location>
</feature>
<dbReference type="PROSITE" id="PS00154">
    <property type="entry name" value="ATPASE_E1_E2"/>
    <property type="match status" value="1"/>
</dbReference>
<dbReference type="InterPro" id="IPR017969">
    <property type="entry name" value="Heavy-metal-associated_CS"/>
</dbReference>
<feature type="transmembrane region" description="Helical" evidence="10">
    <location>
        <begin position="509"/>
        <end position="531"/>
    </location>
</feature>
<keyword evidence="5 10" id="KW-0547">Nucleotide-binding</keyword>
<evidence type="ECO:0000256" key="2">
    <source>
        <dbReference type="ARBA" id="ARBA00006024"/>
    </source>
</evidence>
<evidence type="ECO:0000256" key="8">
    <source>
        <dbReference type="ARBA" id="ARBA00022989"/>
    </source>
</evidence>
<dbReference type="FunFam" id="2.70.150.10:FF:000002">
    <property type="entry name" value="Copper-transporting ATPase 1, putative"/>
    <property type="match status" value="1"/>
</dbReference>
<evidence type="ECO:0000256" key="5">
    <source>
        <dbReference type="ARBA" id="ARBA00022741"/>
    </source>
</evidence>
<evidence type="ECO:0000259" key="12">
    <source>
        <dbReference type="PROSITE" id="PS50846"/>
    </source>
</evidence>
<dbReference type="OrthoDB" id="432719at2759"/>
<comment type="subcellular location">
    <subcellularLocation>
        <location evidence="1">Membrane</location>
        <topology evidence="1">Multi-pass membrane protein</topology>
    </subcellularLocation>
</comment>
<dbReference type="PROSITE" id="PS50846">
    <property type="entry name" value="HMA_2"/>
    <property type="match status" value="1"/>
</dbReference>
<dbReference type="SFLD" id="SFLDF00027">
    <property type="entry name" value="p-type_atpase"/>
    <property type="match status" value="1"/>
</dbReference>
<dbReference type="Pfam" id="PF00403">
    <property type="entry name" value="HMA"/>
    <property type="match status" value="1"/>
</dbReference>
<name>A0A250WXD0_9CHLO</name>
<dbReference type="GO" id="GO:0043682">
    <property type="term" value="F:P-type divalent copper transporter activity"/>
    <property type="evidence" value="ECO:0007669"/>
    <property type="project" value="TreeGrafter"/>
</dbReference>
<accession>A0A250WXD0</accession>
<dbReference type="InterPro" id="IPR036163">
    <property type="entry name" value="HMA_dom_sf"/>
</dbReference>
<reference evidence="13 14" key="1">
    <citation type="submission" date="2017-08" db="EMBL/GenBank/DDBJ databases">
        <title>Acidophilic green algal genome provides insights into adaptation to an acidic environment.</title>
        <authorList>
            <person name="Hirooka S."/>
            <person name="Hirose Y."/>
            <person name="Kanesaki Y."/>
            <person name="Higuchi S."/>
            <person name="Fujiwara T."/>
            <person name="Onuma R."/>
            <person name="Era A."/>
            <person name="Ohbayashi R."/>
            <person name="Uzuka A."/>
            <person name="Nozaki H."/>
            <person name="Yoshikawa H."/>
            <person name="Miyagishima S.Y."/>
        </authorList>
    </citation>
    <scope>NUCLEOTIDE SEQUENCE [LARGE SCALE GENOMIC DNA]</scope>
    <source>
        <strain evidence="13 14">NIES-2499</strain>
    </source>
</reference>
<evidence type="ECO:0000313" key="14">
    <source>
        <dbReference type="Proteomes" id="UP000232323"/>
    </source>
</evidence>
<evidence type="ECO:0000256" key="11">
    <source>
        <dbReference type="SAM" id="MobiDB-lite"/>
    </source>
</evidence>
<dbReference type="PRINTS" id="PR00119">
    <property type="entry name" value="CATATPASE"/>
</dbReference>
<dbReference type="SFLD" id="SFLDS00003">
    <property type="entry name" value="Haloacid_Dehalogenase"/>
    <property type="match status" value="1"/>
</dbReference>
<gene>
    <name evidence="13" type="ORF">CEUSTIGMA_g2914.t1</name>
</gene>
<dbReference type="NCBIfam" id="TIGR01494">
    <property type="entry name" value="ATPase_P-type"/>
    <property type="match status" value="2"/>
</dbReference>
<dbReference type="SUPFAM" id="SSF81653">
    <property type="entry name" value="Calcium ATPase, transduction domain A"/>
    <property type="match status" value="1"/>
</dbReference>
<dbReference type="STRING" id="1157962.A0A250WXD0"/>
<protein>
    <recommendedName>
        <fullName evidence="12">HMA domain-containing protein</fullName>
    </recommendedName>
</protein>
<dbReference type="GO" id="GO:0016020">
    <property type="term" value="C:membrane"/>
    <property type="evidence" value="ECO:0007669"/>
    <property type="project" value="UniProtKB-SubCell"/>
</dbReference>
<feature type="compositionally biased region" description="Polar residues" evidence="11">
    <location>
        <begin position="726"/>
        <end position="745"/>
    </location>
</feature>
<keyword evidence="14" id="KW-1185">Reference proteome</keyword>
<dbReference type="CDD" id="cd00371">
    <property type="entry name" value="HMA"/>
    <property type="match status" value="1"/>
</dbReference>
<dbReference type="InterPro" id="IPR008250">
    <property type="entry name" value="ATPase_P-typ_transduc_dom_A_sf"/>
</dbReference>
<dbReference type="InterPro" id="IPR018303">
    <property type="entry name" value="ATPase_P-typ_P_site"/>
</dbReference>
<dbReference type="PANTHER" id="PTHR43520:SF22">
    <property type="entry name" value="COPPER-TRANSPORTING ATPASE PAA1, CHLOROPLASTIC"/>
    <property type="match status" value="1"/>
</dbReference>
<dbReference type="InterPro" id="IPR036412">
    <property type="entry name" value="HAD-like_sf"/>
</dbReference>
<keyword evidence="7" id="KW-1278">Translocase</keyword>
<dbReference type="InterPro" id="IPR027256">
    <property type="entry name" value="P-typ_ATPase_IB"/>
</dbReference>
<feature type="transmembrane region" description="Helical" evidence="10">
    <location>
        <begin position="950"/>
        <end position="969"/>
    </location>
</feature>
<evidence type="ECO:0000256" key="1">
    <source>
        <dbReference type="ARBA" id="ARBA00004141"/>
    </source>
</evidence>
<feature type="domain" description="HMA" evidence="12">
    <location>
        <begin position="116"/>
        <end position="193"/>
    </location>
</feature>
<dbReference type="Gene3D" id="3.40.1110.10">
    <property type="entry name" value="Calcium-transporting ATPase, cytoplasmic domain N"/>
    <property type="match status" value="1"/>
</dbReference>
<dbReference type="SUPFAM" id="SSF81665">
    <property type="entry name" value="Calcium ATPase, transmembrane domain M"/>
    <property type="match status" value="1"/>
</dbReference>
<dbReference type="GO" id="GO:0005524">
    <property type="term" value="F:ATP binding"/>
    <property type="evidence" value="ECO:0007669"/>
    <property type="project" value="UniProtKB-UniRule"/>
</dbReference>
<proteinExistence type="inferred from homology"/>
<dbReference type="Gene3D" id="3.30.70.100">
    <property type="match status" value="1"/>
</dbReference>
<dbReference type="InterPro" id="IPR001757">
    <property type="entry name" value="P_typ_ATPase"/>
</dbReference>
<dbReference type="PROSITE" id="PS01047">
    <property type="entry name" value="HMA_1"/>
    <property type="match status" value="1"/>
</dbReference>
<keyword evidence="3 10" id="KW-0812">Transmembrane</keyword>
<evidence type="ECO:0000313" key="13">
    <source>
        <dbReference type="EMBL" id="GAX75471.1"/>
    </source>
</evidence>
<dbReference type="Gene3D" id="2.70.150.10">
    <property type="entry name" value="Calcium-transporting ATPase, cytoplasmic transduction domain A"/>
    <property type="match status" value="1"/>
</dbReference>
<keyword evidence="4 10" id="KW-0479">Metal-binding</keyword>
<dbReference type="GO" id="GO:0055070">
    <property type="term" value="P:copper ion homeostasis"/>
    <property type="evidence" value="ECO:0007669"/>
    <property type="project" value="TreeGrafter"/>
</dbReference>
<feature type="transmembrane region" description="Helical" evidence="10">
    <location>
        <begin position="920"/>
        <end position="944"/>
    </location>
</feature>
<feature type="region of interest" description="Disordered" evidence="11">
    <location>
        <begin position="722"/>
        <end position="749"/>
    </location>
</feature>
<dbReference type="GO" id="GO:0016887">
    <property type="term" value="F:ATP hydrolysis activity"/>
    <property type="evidence" value="ECO:0007669"/>
    <property type="project" value="InterPro"/>
</dbReference>